<dbReference type="Pfam" id="PF12704">
    <property type="entry name" value="MacB_PCD"/>
    <property type="match status" value="1"/>
</dbReference>
<name>A0A1F6GPY3_9PROT</name>
<dbReference type="Pfam" id="PF02687">
    <property type="entry name" value="FtsX"/>
    <property type="match status" value="1"/>
</dbReference>
<keyword evidence="3" id="KW-1003">Cell membrane</keyword>
<dbReference type="AlphaFoldDB" id="A0A1F6GPY3"/>
<dbReference type="GO" id="GO:0098797">
    <property type="term" value="C:plasma membrane protein complex"/>
    <property type="evidence" value="ECO:0007669"/>
    <property type="project" value="TreeGrafter"/>
</dbReference>
<feature type="transmembrane region" description="Helical" evidence="7">
    <location>
        <begin position="310"/>
        <end position="337"/>
    </location>
</feature>
<evidence type="ECO:0000259" key="8">
    <source>
        <dbReference type="Pfam" id="PF02687"/>
    </source>
</evidence>
<keyword evidence="4 7" id="KW-0812">Transmembrane</keyword>
<dbReference type="PANTHER" id="PTHR30489">
    <property type="entry name" value="LIPOPROTEIN-RELEASING SYSTEM TRANSMEMBRANE PROTEIN LOLE"/>
    <property type="match status" value="1"/>
</dbReference>
<keyword evidence="6 7" id="KW-0472">Membrane</keyword>
<evidence type="ECO:0000256" key="5">
    <source>
        <dbReference type="ARBA" id="ARBA00022989"/>
    </source>
</evidence>
<evidence type="ECO:0000256" key="7">
    <source>
        <dbReference type="SAM" id="Phobius"/>
    </source>
</evidence>
<comment type="similarity">
    <text evidence="2">Belongs to the ABC-4 integral membrane protein family. LolC/E subfamily.</text>
</comment>
<dbReference type="Proteomes" id="UP000177583">
    <property type="component" value="Unassembled WGS sequence"/>
</dbReference>
<feature type="transmembrane region" description="Helical" evidence="7">
    <location>
        <begin position="358"/>
        <end position="386"/>
    </location>
</feature>
<comment type="caution">
    <text evidence="10">The sequence shown here is derived from an EMBL/GenBank/DDBJ whole genome shotgun (WGS) entry which is preliminary data.</text>
</comment>
<protein>
    <recommendedName>
        <fullName evidence="12">ABC3 transporter permease protein domain-containing protein</fullName>
    </recommendedName>
</protein>
<dbReference type="GO" id="GO:0044874">
    <property type="term" value="P:lipoprotein localization to outer membrane"/>
    <property type="evidence" value="ECO:0007669"/>
    <property type="project" value="TreeGrafter"/>
</dbReference>
<evidence type="ECO:0000256" key="4">
    <source>
        <dbReference type="ARBA" id="ARBA00022692"/>
    </source>
</evidence>
<dbReference type="EMBL" id="MFNF01000048">
    <property type="protein sequence ID" value="OGH00236.1"/>
    <property type="molecule type" value="Genomic_DNA"/>
</dbReference>
<evidence type="ECO:0000259" key="9">
    <source>
        <dbReference type="Pfam" id="PF12704"/>
    </source>
</evidence>
<dbReference type="PANTHER" id="PTHR30489:SF0">
    <property type="entry name" value="LIPOPROTEIN-RELEASING SYSTEM TRANSMEMBRANE PROTEIN LOLE"/>
    <property type="match status" value="1"/>
</dbReference>
<evidence type="ECO:0008006" key="12">
    <source>
        <dbReference type="Google" id="ProtNLM"/>
    </source>
</evidence>
<feature type="transmembrane region" description="Helical" evidence="7">
    <location>
        <begin position="410"/>
        <end position="429"/>
    </location>
</feature>
<feature type="domain" description="MacB-like periplasmic core" evidence="9">
    <location>
        <begin position="27"/>
        <end position="282"/>
    </location>
</feature>
<dbReference type="InterPro" id="IPR051447">
    <property type="entry name" value="Lipoprotein-release_system"/>
</dbReference>
<evidence type="ECO:0000256" key="2">
    <source>
        <dbReference type="ARBA" id="ARBA00005236"/>
    </source>
</evidence>
<evidence type="ECO:0000313" key="10">
    <source>
        <dbReference type="EMBL" id="OGH00236.1"/>
    </source>
</evidence>
<feature type="domain" description="ABC3 transporter permease C-terminal" evidence="8">
    <location>
        <begin position="314"/>
        <end position="438"/>
    </location>
</feature>
<keyword evidence="5 7" id="KW-1133">Transmembrane helix</keyword>
<evidence type="ECO:0000256" key="1">
    <source>
        <dbReference type="ARBA" id="ARBA00004651"/>
    </source>
</evidence>
<gene>
    <name evidence="10" type="ORF">A2557_05765</name>
</gene>
<evidence type="ECO:0000256" key="6">
    <source>
        <dbReference type="ARBA" id="ARBA00023136"/>
    </source>
</evidence>
<comment type="subcellular location">
    <subcellularLocation>
        <location evidence="1">Cell membrane</location>
        <topology evidence="1">Multi-pass membrane protein</topology>
    </subcellularLocation>
</comment>
<accession>A0A1F6GPY3</accession>
<sequence>MGLETFIFRRYLGSPRQDRSISVITRISIFGVALGVMTLIVVLSVMNGFERDLRAAIQGANAHLTLYKFGTKGLVYEEGSPLLSKLLAEPQVKAVSPFTTNQALMMGPGRPQGSMIKGIDPKLEPAVTQMDFFIRTRLFEVKRDNSQRSNNEDEIRVARQILAALAPSDKEWFDEDGQKKVSHLAGVILGSQLAKNLGVGIGEVVTLMSPEERLTPMGAMPRAKRFRVEGFFESGIMGYDEILAFIDLQVAQNLFKMPGQVTGLSVRLENGDQADEVKAKLADSFEFPYALSSWTEQNRNLFAVFRLEKIGLALILTLIILIAAFNIISSLVLLVVEKSRDIAILKAMGAKNSSIKRIFVYQGTVIGLAGTLLGMVLGLALCWVISSFDVIDIPPGVYVGNRIPMYVESWQIMVIALVSLLICFSVTLVPSQKASALDPVEGLKHD</sequence>
<evidence type="ECO:0000313" key="11">
    <source>
        <dbReference type="Proteomes" id="UP000177583"/>
    </source>
</evidence>
<evidence type="ECO:0000256" key="3">
    <source>
        <dbReference type="ARBA" id="ARBA00022475"/>
    </source>
</evidence>
<proteinExistence type="inferred from homology"/>
<reference evidence="10 11" key="1">
    <citation type="journal article" date="2016" name="Nat. Commun.">
        <title>Thousands of microbial genomes shed light on interconnected biogeochemical processes in an aquifer system.</title>
        <authorList>
            <person name="Anantharaman K."/>
            <person name="Brown C.T."/>
            <person name="Hug L.A."/>
            <person name="Sharon I."/>
            <person name="Castelle C.J."/>
            <person name="Probst A.J."/>
            <person name="Thomas B.C."/>
            <person name="Singh A."/>
            <person name="Wilkins M.J."/>
            <person name="Karaoz U."/>
            <person name="Brodie E.L."/>
            <person name="Williams K.H."/>
            <person name="Hubbard S.S."/>
            <person name="Banfield J.F."/>
        </authorList>
    </citation>
    <scope>NUCLEOTIDE SEQUENCE [LARGE SCALE GENOMIC DNA]</scope>
</reference>
<dbReference type="InterPro" id="IPR025857">
    <property type="entry name" value="MacB_PCD"/>
</dbReference>
<dbReference type="InterPro" id="IPR003838">
    <property type="entry name" value="ABC3_permease_C"/>
</dbReference>
<organism evidence="10 11">
    <name type="scientific">Candidatus Lambdaproteobacteria bacterium RIFOXYD2_FULL_56_26</name>
    <dbReference type="NCBI Taxonomy" id="1817773"/>
    <lineage>
        <taxon>Bacteria</taxon>
        <taxon>Pseudomonadati</taxon>
        <taxon>Pseudomonadota</taxon>
        <taxon>Candidatus Lambdaproteobacteria</taxon>
    </lineage>
</organism>
<feature type="transmembrane region" description="Helical" evidence="7">
    <location>
        <begin position="21"/>
        <end position="46"/>
    </location>
</feature>